<evidence type="ECO:0000313" key="12">
    <source>
        <dbReference type="Proteomes" id="UP000594263"/>
    </source>
</evidence>
<feature type="domain" description="GATA-type" evidence="9">
    <location>
        <begin position="56"/>
        <end position="106"/>
    </location>
</feature>
<proteinExistence type="predicted"/>
<dbReference type="CDD" id="cd00202">
    <property type="entry name" value="ZnF_GATA"/>
    <property type="match status" value="1"/>
</dbReference>
<reference evidence="11" key="1">
    <citation type="submission" date="2021-01" db="UniProtKB">
        <authorList>
            <consortium name="EnsemblPlants"/>
        </authorList>
    </citation>
    <scope>IDENTIFICATION</scope>
</reference>
<dbReference type="InterPro" id="IPR000679">
    <property type="entry name" value="Znf_GATA"/>
</dbReference>
<dbReference type="PANTHER" id="PTHR46125:SF20">
    <property type="entry name" value="GATA TRANSCRIPTION FACTOR 25"/>
    <property type="match status" value="1"/>
</dbReference>
<feature type="region of interest" description="Disordered" evidence="8">
    <location>
        <begin position="97"/>
        <end position="117"/>
    </location>
</feature>
<keyword evidence="5 7" id="KW-0539">Nucleus</keyword>
<dbReference type="GO" id="GO:0008270">
    <property type="term" value="F:zinc ion binding"/>
    <property type="evidence" value="ECO:0007669"/>
    <property type="project" value="UniProtKB-KW"/>
</dbReference>
<keyword evidence="6" id="KW-0863">Zinc-finger</keyword>
<dbReference type="Pfam" id="PF00320">
    <property type="entry name" value="GATA"/>
    <property type="match status" value="1"/>
</dbReference>
<dbReference type="PROSITE" id="PS51017">
    <property type="entry name" value="CCT"/>
    <property type="match status" value="1"/>
</dbReference>
<dbReference type="InterPro" id="IPR013088">
    <property type="entry name" value="Znf_NHR/GATA"/>
</dbReference>
<keyword evidence="4" id="KW-0804">Transcription</keyword>
<evidence type="ECO:0000256" key="6">
    <source>
        <dbReference type="PROSITE-ProRule" id="PRU00094"/>
    </source>
</evidence>
<keyword evidence="6" id="KW-0862">Zinc</keyword>
<evidence type="ECO:0000259" key="9">
    <source>
        <dbReference type="PROSITE" id="PS50114"/>
    </source>
</evidence>
<dbReference type="Gramene" id="Kaladp0088s0022.3.v1.1">
    <property type="protein sequence ID" value="Kaladp0088s0022.3.v1.1"/>
    <property type="gene ID" value="Kaladp0088s0022.v1.1"/>
</dbReference>
<dbReference type="SMART" id="SM00401">
    <property type="entry name" value="ZnF_GATA"/>
    <property type="match status" value="1"/>
</dbReference>
<comment type="subcellular location">
    <subcellularLocation>
        <location evidence="1 7">Nucleus</location>
    </subcellularLocation>
</comment>
<dbReference type="EnsemblPlants" id="Kaladp0088s0022.3.v1.1">
    <property type="protein sequence ID" value="Kaladp0088s0022.3.v1.1"/>
    <property type="gene ID" value="Kaladp0088s0022.v1.1"/>
</dbReference>
<dbReference type="Gene3D" id="3.30.50.10">
    <property type="entry name" value="Erythroid Transcription Factor GATA-1, subunit A"/>
    <property type="match status" value="1"/>
</dbReference>
<keyword evidence="6" id="KW-0479">Metal-binding</keyword>
<keyword evidence="3" id="KW-0238">DNA-binding</keyword>
<evidence type="ECO:0000256" key="4">
    <source>
        <dbReference type="ARBA" id="ARBA00023163"/>
    </source>
</evidence>
<evidence type="ECO:0000256" key="5">
    <source>
        <dbReference type="ARBA" id="ARBA00023242"/>
    </source>
</evidence>
<dbReference type="AlphaFoldDB" id="A0A7N0UV86"/>
<evidence type="ECO:0000256" key="1">
    <source>
        <dbReference type="ARBA" id="ARBA00004123"/>
    </source>
</evidence>
<feature type="domain" description="CCT" evidence="10">
    <location>
        <begin position="1"/>
        <end position="31"/>
    </location>
</feature>
<evidence type="ECO:0000256" key="7">
    <source>
        <dbReference type="PROSITE-ProRule" id="PRU00357"/>
    </source>
</evidence>
<dbReference type="PANTHER" id="PTHR46125">
    <property type="entry name" value="GATA TRANSCRIPTION FACTOR 28"/>
    <property type="match status" value="1"/>
</dbReference>
<dbReference type="OMA" id="WANTIDV"/>
<evidence type="ECO:0000259" key="10">
    <source>
        <dbReference type="PROSITE" id="PS51017"/>
    </source>
</evidence>
<dbReference type="InterPro" id="IPR010402">
    <property type="entry name" value="CCT_domain"/>
</dbReference>
<dbReference type="PROSITE" id="PS50114">
    <property type="entry name" value="GATA_ZN_FINGER_2"/>
    <property type="match status" value="1"/>
</dbReference>
<dbReference type="Pfam" id="PF06203">
    <property type="entry name" value="CCT"/>
    <property type="match status" value="1"/>
</dbReference>
<evidence type="ECO:0000313" key="11">
    <source>
        <dbReference type="EnsemblPlants" id="Kaladp0088s0022.3.v1.1"/>
    </source>
</evidence>
<organism evidence="11 12">
    <name type="scientific">Kalanchoe fedtschenkoi</name>
    <name type="common">Lavender scallops</name>
    <name type="synonym">South American air plant</name>
    <dbReference type="NCBI Taxonomy" id="63787"/>
    <lineage>
        <taxon>Eukaryota</taxon>
        <taxon>Viridiplantae</taxon>
        <taxon>Streptophyta</taxon>
        <taxon>Embryophyta</taxon>
        <taxon>Tracheophyta</taxon>
        <taxon>Spermatophyta</taxon>
        <taxon>Magnoliopsida</taxon>
        <taxon>eudicotyledons</taxon>
        <taxon>Gunneridae</taxon>
        <taxon>Pentapetalae</taxon>
        <taxon>Saxifragales</taxon>
        <taxon>Crassulaceae</taxon>
        <taxon>Kalanchoe</taxon>
    </lineage>
</organism>
<dbReference type="GO" id="GO:0005634">
    <property type="term" value="C:nucleus"/>
    <property type="evidence" value="ECO:0007669"/>
    <property type="project" value="UniProtKB-SubCell"/>
</dbReference>
<dbReference type="GO" id="GO:0043565">
    <property type="term" value="F:sequence-specific DNA binding"/>
    <property type="evidence" value="ECO:0007669"/>
    <property type="project" value="InterPro"/>
</dbReference>
<keyword evidence="2" id="KW-0805">Transcription regulation</keyword>
<sequence>MKRCFEKKIRYHVRQKVALRLPRSKGQFFSEKTVDCGGNNTKDSGPSNSLRYLNGCTHCGIGSNSTPMMRIGPAGPKSLCNACGLYWKNTGRLRDLSSRSKASSHDLPEVGHFLHEG</sequence>
<accession>A0A7N0UV86</accession>
<dbReference type="SUPFAM" id="SSF57716">
    <property type="entry name" value="Glucocorticoid receptor-like (DNA-binding domain)"/>
    <property type="match status" value="1"/>
</dbReference>
<dbReference type="InterPro" id="IPR045280">
    <property type="entry name" value="TIFY-like"/>
</dbReference>
<dbReference type="Proteomes" id="UP000594263">
    <property type="component" value="Unplaced"/>
</dbReference>
<keyword evidence="12" id="KW-1185">Reference proteome</keyword>
<evidence type="ECO:0000256" key="8">
    <source>
        <dbReference type="SAM" id="MobiDB-lite"/>
    </source>
</evidence>
<name>A0A7N0UV86_KALFE</name>
<evidence type="ECO:0000256" key="3">
    <source>
        <dbReference type="ARBA" id="ARBA00023125"/>
    </source>
</evidence>
<dbReference type="GO" id="GO:0006355">
    <property type="term" value="P:regulation of DNA-templated transcription"/>
    <property type="evidence" value="ECO:0007669"/>
    <property type="project" value="InterPro"/>
</dbReference>
<evidence type="ECO:0000256" key="2">
    <source>
        <dbReference type="ARBA" id="ARBA00023015"/>
    </source>
</evidence>
<protein>
    <submittedName>
        <fullName evidence="11">Uncharacterized protein</fullName>
    </submittedName>
</protein>